<evidence type="ECO:0000313" key="3">
    <source>
        <dbReference type="Proteomes" id="UP000243498"/>
    </source>
</evidence>
<evidence type="ECO:0000313" key="2">
    <source>
        <dbReference type="EMBL" id="OAA48548.1"/>
    </source>
</evidence>
<keyword evidence="3" id="KW-1185">Reference proteome</keyword>
<protein>
    <submittedName>
        <fullName evidence="2">Protein kinase-like domain protein</fullName>
    </submittedName>
</protein>
<dbReference type="OMA" id="RFWQHEV"/>
<dbReference type="AlphaFoldDB" id="A0A162JSL6"/>
<name>A0A162JSL6_METRR</name>
<dbReference type="Pfam" id="PF01636">
    <property type="entry name" value="APH"/>
    <property type="match status" value="1"/>
</dbReference>
<feature type="domain" description="Aminoglycoside phosphotransferase" evidence="1">
    <location>
        <begin position="55"/>
        <end position="254"/>
    </location>
</feature>
<sequence length="277" mass="32203">MSYKAMKNGKFTRAFVLFIYKIMTTSVFQRWLRHPSSVVFVTSKICIKSTPFTSLAEADAMRFVSRSTTVPVPKVYLAFEHNGSVYIVMERLPGQCLAVGWTQRSAESKAKIFEQLRSMVIEMRNLQPPQDQGVSNVRGGPIFDPRLPNKAHWGPFRSIRDFHRELRNGIELKDINDLNTIPSKLEELIQFHEQPWDKPVFTHGDLSSLNIMSEGDTIVGIIDWETAGWLPPYWEYTCAWDANPQNRFWQHEVDNFLVARPHDLEMETLRKRYFGDF</sequence>
<dbReference type="Gene3D" id="3.30.200.150">
    <property type="match status" value="1"/>
</dbReference>
<dbReference type="SUPFAM" id="SSF56112">
    <property type="entry name" value="Protein kinase-like (PK-like)"/>
    <property type="match status" value="1"/>
</dbReference>
<reference evidence="2 3" key="1">
    <citation type="journal article" date="2016" name="Genome Biol. Evol.">
        <title>Divergent and convergent evolution of fungal pathogenicity.</title>
        <authorList>
            <person name="Shang Y."/>
            <person name="Xiao G."/>
            <person name="Zheng P."/>
            <person name="Cen K."/>
            <person name="Zhan S."/>
            <person name="Wang C."/>
        </authorList>
    </citation>
    <scope>NUCLEOTIDE SEQUENCE [LARGE SCALE GENOMIC DNA]</scope>
    <source>
        <strain evidence="2 3">RCEF 4871</strain>
    </source>
</reference>
<dbReference type="InterPro" id="IPR002575">
    <property type="entry name" value="Aminoglycoside_PTrfase"/>
</dbReference>
<dbReference type="InterPro" id="IPR051678">
    <property type="entry name" value="AGP_Transferase"/>
</dbReference>
<dbReference type="CDD" id="cd05120">
    <property type="entry name" value="APH_ChoK_like"/>
    <property type="match status" value="1"/>
</dbReference>
<proteinExistence type="predicted"/>
<dbReference type="PANTHER" id="PTHR21310">
    <property type="entry name" value="AMINOGLYCOSIDE PHOSPHOTRANSFERASE-RELATED-RELATED"/>
    <property type="match status" value="1"/>
</dbReference>
<dbReference type="EMBL" id="AZHC01000004">
    <property type="protein sequence ID" value="OAA48548.1"/>
    <property type="molecule type" value="Genomic_DNA"/>
</dbReference>
<accession>A0A162JSL6</accession>
<gene>
    <name evidence="2" type="ORF">NOR_01798</name>
</gene>
<evidence type="ECO:0000259" key="1">
    <source>
        <dbReference type="Pfam" id="PF01636"/>
    </source>
</evidence>
<dbReference type="InterPro" id="IPR011009">
    <property type="entry name" value="Kinase-like_dom_sf"/>
</dbReference>
<dbReference type="Gene3D" id="3.90.1200.10">
    <property type="match status" value="1"/>
</dbReference>
<dbReference type="Proteomes" id="UP000243498">
    <property type="component" value="Unassembled WGS sequence"/>
</dbReference>
<dbReference type="PANTHER" id="PTHR21310:SF55">
    <property type="entry name" value="AMINOGLYCOSIDE PHOSPHOTRANSFERASE DOMAIN-CONTAINING PROTEIN"/>
    <property type="match status" value="1"/>
</dbReference>
<organism evidence="2 3">
    <name type="scientific">Metarhizium rileyi (strain RCEF 4871)</name>
    <name type="common">Nomuraea rileyi</name>
    <dbReference type="NCBI Taxonomy" id="1649241"/>
    <lineage>
        <taxon>Eukaryota</taxon>
        <taxon>Fungi</taxon>
        <taxon>Dikarya</taxon>
        <taxon>Ascomycota</taxon>
        <taxon>Pezizomycotina</taxon>
        <taxon>Sordariomycetes</taxon>
        <taxon>Hypocreomycetidae</taxon>
        <taxon>Hypocreales</taxon>
        <taxon>Clavicipitaceae</taxon>
        <taxon>Metarhizium</taxon>
    </lineage>
</organism>
<comment type="caution">
    <text evidence="2">The sequence shown here is derived from an EMBL/GenBank/DDBJ whole genome shotgun (WGS) entry which is preliminary data.</text>
</comment>
<dbReference type="STRING" id="1081105.A0A162JSL6"/>
<dbReference type="OrthoDB" id="8300194at2759"/>